<evidence type="ECO:0000313" key="10">
    <source>
        <dbReference type="EMBL" id="SNR94280.1"/>
    </source>
</evidence>
<feature type="domain" description="Acyl-CoA dehydrogenase/oxidase N-terminal" evidence="9">
    <location>
        <begin position="55"/>
        <end position="131"/>
    </location>
</feature>
<gene>
    <name evidence="10" type="ORF">SAMN06265360_1396</name>
</gene>
<comment type="cofactor">
    <cofactor evidence="1 6">
        <name>FAD</name>
        <dbReference type="ChEBI" id="CHEBI:57692"/>
    </cofactor>
</comment>
<dbReference type="PANTHER" id="PTHR43292:SF3">
    <property type="entry name" value="ACYL-COA DEHYDROGENASE FADE29"/>
    <property type="match status" value="1"/>
</dbReference>
<evidence type="ECO:0000256" key="5">
    <source>
        <dbReference type="ARBA" id="ARBA00023002"/>
    </source>
</evidence>
<dbReference type="Gene3D" id="1.20.140.10">
    <property type="entry name" value="Butyryl-CoA Dehydrogenase, subunit A, domain 3"/>
    <property type="match status" value="1"/>
</dbReference>
<dbReference type="AlphaFoldDB" id="A0A239AFE1"/>
<dbReference type="InterPro" id="IPR036250">
    <property type="entry name" value="AcylCo_DH-like_C"/>
</dbReference>
<keyword evidence="11" id="KW-1185">Reference proteome</keyword>
<dbReference type="PANTHER" id="PTHR43292">
    <property type="entry name" value="ACYL-COA DEHYDROGENASE"/>
    <property type="match status" value="1"/>
</dbReference>
<keyword evidence="5 6" id="KW-0560">Oxidoreductase</keyword>
<evidence type="ECO:0000256" key="2">
    <source>
        <dbReference type="ARBA" id="ARBA00009347"/>
    </source>
</evidence>
<feature type="domain" description="Acyl-CoA oxidase/dehydrogenase middle" evidence="8">
    <location>
        <begin position="135"/>
        <end position="229"/>
    </location>
</feature>
<dbReference type="EMBL" id="FZNW01000039">
    <property type="protein sequence ID" value="SNR94280.1"/>
    <property type="molecule type" value="Genomic_DNA"/>
</dbReference>
<evidence type="ECO:0000256" key="6">
    <source>
        <dbReference type="RuleBase" id="RU362125"/>
    </source>
</evidence>
<dbReference type="Pfam" id="PF00441">
    <property type="entry name" value="Acyl-CoA_dh_1"/>
    <property type="match status" value="1"/>
</dbReference>
<dbReference type="InterPro" id="IPR009075">
    <property type="entry name" value="AcylCo_DH/oxidase_C"/>
</dbReference>
<dbReference type="InterPro" id="IPR013786">
    <property type="entry name" value="AcylCoA_DH/ox_N"/>
</dbReference>
<dbReference type="SUPFAM" id="SSF56645">
    <property type="entry name" value="Acyl-CoA dehydrogenase NM domain-like"/>
    <property type="match status" value="1"/>
</dbReference>
<comment type="similarity">
    <text evidence="2 6">Belongs to the acyl-CoA dehydrogenase family.</text>
</comment>
<name>A0A239AFE1_9PSEU</name>
<dbReference type="Gene3D" id="2.40.110.10">
    <property type="entry name" value="Butyryl-CoA Dehydrogenase, subunit A, domain 2"/>
    <property type="match status" value="1"/>
</dbReference>
<dbReference type="Gene3D" id="1.10.540.10">
    <property type="entry name" value="Acyl-CoA dehydrogenase/oxidase, N-terminal domain"/>
    <property type="match status" value="1"/>
</dbReference>
<dbReference type="InterPro" id="IPR006091">
    <property type="entry name" value="Acyl-CoA_Oxase/DH_mid-dom"/>
</dbReference>
<dbReference type="Pfam" id="PF02770">
    <property type="entry name" value="Acyl-CoA_dh_M"/>
    <property type="match status" value="1"/>
</dbReference>
<proteinExistence type="inferred from homology"/>
<dbReference type="GO" id="GO:0050660">
    <property type="term" value="F:flavin adenine dinucleotide binding"/>
    <property type="evidence" value="ECO:0007669"/>
    <property type="project" value="InterPro"/>
</dbReference>
<dbReference type="GO" id="GO:0016627">
    <property type="term" value="F:oxidoreductase activity, acting on the CH-CH group of donors"/>
    <property type="evidence" value="ECO:0007669"/>
    <property type="project" value="InterPro"/>
</dbReference>
<evidence type="ECO:0000256" key="1">
    <source>
        <dbReference type="ARBA" id="ARBA00001974"/>
    </source>
</evidence>
<organism evidence="10 11">
    <name type="scientific">Haloechinothrix alba</name>
    <dbReference type="NCBI Taxonomy" id="664784"/>
    <lineage>
        <taxon>Bacteria</taxon>
        <taxon>Bacillati</taxon>
        <taxon>Actinomycetota</taxon>
        <taxon>Actinomycetes</taxon>
        <taxon>Pseudonocardiales</taxon>
        <taxon>Pseudonocardiaceae</taxon>
        <taxon>Haloechinothrix</taxon>
    </lineage>
</organism>
<protein>
    <submittedName>
        <fullName evidence="10">Acyl-CoA dehydrogenase</fullName>
    </submittedName>
</protein>
<evidence type="ECO:0000256" key="3">
    <source>
        <dbReference type="ARBA" id="ARBA00022630"/>
    </source>
</evidence>
<keyword evidence="4 6" id="KW-0274">FAD</keyword>
<dbReference type="InterPro" id="IPR037069">
    <property type="entry name" value="AcylCoA_DH/ox_N_sf"/>
</dbReference>
<dbReference type="InterPro" id="IPR052161">
    <property type="entry name" value="Mycobact_Acyl-CoA_DH"/>
</dbReference>
<evidence type="ECO:0000259" key="7">
    <source>
        <dbReference type="Pfam" id="PF00441"/>
    </source>
</evidence>
<dbReference type="InterPro" id="IPR046373">
    <property type="entry name" value="Acyl-CoA_Oxase/DH_mid-dom_sf"/>
</dbReference>
<dbReference type="FunFam" id="2.40.110.10:FF:000011">
    <property type="entry name" value="Acyl-CoA dehydrogenase FadE34"/>
    <property type="match status" value="1"/>
</dbReference>
<dbReference type="SUPFAM" id="SSF47203">
    <property type="entry name" value="Acyl-CoA dehydrogenase C-terminal domain-like"/>
    <property type="match status" value="1"/>
</dbReference>
<dbReference type="Proteomes" id="UP000198348">
    <property type="component" value="Unassembled WGS sequence"/>
</dbReference>
<dbReference type="RefSeq" id="WP_089303448.1">
    <property type="nucleotide sequence ID" value="NZ_FZNW01000039.1"/>
</dbReference>
<evidence type="ECO:0000313" key="11">
    <source>
        <dbReference type="Proteomes" id="UP000198348"/>
    </source>
</evidence>
<sequence>MNVPADDITGAPAELSVAEVRTAFQAWLHAKASELGEFRNLSTDVDEIFKSLSRLQRLLYSEGWIRLGWPEEVGGLGGPLVLRAVISEELAAAGYPPPFSFGTQEVLGPAVARFATPELAAEVLPRLLRGDETWCQGFSEPGAGSDLAALRLRAVDDGDTWRLSGEKIWTSWAQYADRCVILARTGSLESAHKGITAMLLDMDTPGIEVRPLRSMNGDDEFCSLYFEDVVVPKSRTLGEAGEGWAVAMFVLSCERGAAAWQRQAWMRWRLGSLAADASDLPPHTAGEALELIHILRLMSRRTVRSLSAGEQVGAVSSFDKLMMSTAEKFLFDTVLSAIPETLLLTDNESARDWRSDYFYSRASSIYGGAAEIQRNIIAERVLGMPKD</sequence>
<evidence type="ECO:0000259" key="9">
    <source>
        <dbReference type="Pfam" id="PF02771"/>
    </source>
</evidence>
<feature type="domain" description="Acyl-CoA dehydrogenase/oxidase C-terminal" evidence="7">
    <location>
        <begin position="241"/>
        <end position="382"/>
    </location>
</feature>
<evidence type="ECO:0000259" key="8">
    <source>
        <dbReference type="Pfam" id="PF02770"/>
    </source>
</evidence>
<dbReference type="GO" id="GO:0005886">
    <property type="term" value="C:plasma membrane"/>
    <property type="evidence" value="ECO:0007669"/>
    <property type="project" value="TreeGrafter"/>
</dbReference>
<reference evidence="10 11" key="1">
    <citation type="submission" date="2017-06" db="EMBL/GenBank/DDBJ databases">
        <authorList>
            <person name="Kim H.J."/>
            <person name="Triplett B.A."/>
        </authorList>
    </citation>
    <scope>NUCLEOTIDE SEQUENCE [LARGE SCALE GENOMIC DNA]</scope>
    <source>
        <strain evidence="10 11">DSM 45207</strain>
    </source>
</reference>
<accession>A0A239AFE1</accession>
<keyword evidence="3 6" id="KW-0285">Flavoprotein</keyword>
<dbReference type="InterPro" id="IPR009100">
    <property type="entry name" value="AcylCoA_DH/oxidase_NM_dom_sf"/>
</dbReference>
<evidence type="ECO:0000256" key="4">
    <source>
        <dbReference type="ARBA" id="ARBA00022827"/>
    </source>
</evidence>
<dbReference type="Pfam" id="PF02771">
    <property type="entry name" value="Acyl-CoA_dh_N"/>
    <property type="match status" value="1"/>
</dbReference>
<dbReference type="OrthoDB" id="3964153at2"/>